<keyword evidence="1" id="KW-0677">Repeat</keyword>
<feature type="domain" description="Ig-like" evidence="7">
    <location>
        <begin position="321"/>
        <end position="405"/>
    </location>
</feature>
<accession>A0A9N9TJ98</accession>
<feature type="domain" description="Fibronectin type-III" evidence="8">
    <location>
        <begin position="507"/>
        <end position="596"/>
    </location>
</feature>
<evidence type="ECO:0000256" key="1">
    <source>
        <dbReference type="ARBA" id="ARBA00022737"/>
    </source>
</evidence>
<dbReference type="PROSITE" id="PS50835">
    <property type="entry name" value="IG_LIKE"/>
    <property type="match status" value="4"/>
</dbReference>
<feature type="domain" description="Ig-like" evidence="7">
    <location>
        <begin position="34"/>
        <end position="130"/>
    </location>
</feature>
<dbReference type="InterPro" id="IPR036116">
    <property type="entry name" value="FN3_sf"/>
</dbReference>
<dbReference type="InterPro" id="IPR003961">
    <property type="entry name" value="FN3_dom"/>
</dbReference>
<dbReference type="InterPro" id="IPR036179">
    <property type="entry name" value="Ig-like_dom_sf"/>
</dbReference>
<protein>
    <submittedName>
        <fullName evidence="9">Uncharacterized protein</fullName>
    </submittedName>
</protein>
<evidence type="ECO:0000313" key="9">
    <source>
        <dbReference type="EMBL" id="CAG9856509.1"/>
    </source>
</evidence>
<dbReference type="Pfam" id="PF07679">
    <property type="entry name" value="I-set"/>
    <property type="match status" value="2"/>
</dbReference>
<dbReference type="CDD" id="cd00063">
    <property type="entry name" value="FN3"/>
    <property type="match status" value="4"/>
</dbReference>
<organism evidence="9 10">
    <name type="scientific">Phyllotreta striolata</name>
    <name type="common">Striped flea beetle</name>
    <name type="synonym">Crioceris striolata</name>
    <dbReference type="NCBI Taxonomy" id="444603"/>
    <lineage>
        <taxon>Eukaryota</taxon>
        <taxon>Metazoa</taxon>
        <taxon>Ecdysozoa</taxon>
        <taxon>Arthropoda</taxon>
        <taxon>Hexapoda</taxon>
        <taxon>Insecta</taxon>
        <taxon>Pterygota</taxon>
        <taxon>Neoptera</taxon>
        <taxon>Endopterygota</taxon>
        <taxon>Coleoptera</taxon>
        <taxon>Polyphaga</taxon>
        <taxon>Cucujiformia</taxon>
        <taxon>Chrysomeloidea</taxon>
        <taxon>Chrysomelidae</taxon>
        <taxon>Galerucinae</taxon>
        <taxon>Alticini</taxon>
        <taxon>Phyllotreta</taxon>
    </lineage>
</organism>
<dbReference type="SUPFAM" id="SSF49265">
    <property type="entry name" value="Fibronectin type III"/>
    <property type="match status" value="2"/>
</dbReference>
<reference evidence="9" key="1">
    <citation type="submission" date="2022-01" db="EMBL/GenBank/DDBJ databases">
        <authorList>
            <person name="King R."/>
        </authorList>
    </citation>
    <scope>NUCLEOTIDE SEQUENCE</scope>
</reference>
<evidence type="ECO:0000256" key="6">
    <source>
        <dbReference type="SAM" id="SignalP"/>
    </source>
</evidence>
<feature type="region of interest" description="Disordered" evidence="4">
    <location>
        <begin position="987"/>
        <end position="1049"/>
    </location>
</feature>
<keyword evidence="5" id="KW-1133">Transmembrane helix</keyword>
<feature type="domain" description="Ig-like" evidence="7">
    <location>
        <begin position="236"/>
        <end position="316"/>
    </location>
</feature>
<feature type="chain" id="PRO_5040315212" evidence="6">
    <location>
        <begin position="18"/>
        <end position="1049"/>
    </location>
</feature>
<dbReference type="InterPro" id="IPR003598">
    <property type="entry name" value="Ig_sub2"/>
</dbReference>
<dbReference type="OrthoDB" id="438268at2759"/>
<dbReference type="EMBL" id="OU900105">
    <property type="protein sequence ID" value="CAG9856509.1"/>
    <property type="molecule type" value="Genomic_DNA"/>
</dbReference>
<feature type="domain" description="Fibronectin type-III" evidence="8">
    <location>
        <begin position="415"/>
        <end position="506"/>
    </location>
</feature>
<dbReference type="SMART" id="SM00060">
    <property type="entry name" value="FN3"/>
    <property type="match status" value="4"/>
</dbReference>
<evidence type="ECO:0000259" key="7">
    <source>
        <dbReference type="PROSITE" id="PS50835"/>
    </source>
</evidence>
<feature type="domain" description="Ig-like" evidence="7">
    <location>
        <begin position="136"/>
        <end position="225"/>
    </location>
</feature>
<dbReference type="InterPro" id="IPR013783">
    <property type="entry name" value="Ig-like_fold"/>
</dbReference>
<dbReference type="SMART" id="SM00409">
    <property type="entry name" value="IG"/>
    <property type="match status" value="4"/>
</dbReference>
<feature type="compositionally biased region" description="Basic and acidic residues" evidence="4">
    <location>
        <begin position="994"/>
        <end position="1019"/>
    </location>
</feature>
<evidence type="ECO:0000256" key="2">
    <source>
        <dbReference type="ARBA" id="ARBA00023157"/>
    </source>
</evidence>
<proteinExistence type="predicted"/>
<dbReference type="Pfam" id="PF00041">
    <property type="entry name" value="fn3"/>
    <property type="match status" value="2"/>
</dbReference>
<dbReference type="Proteomes" id="UP001153712">
    <property type="component" value="Chromosome 12"/>
</dbReference>
<dbReference type="GO" id="GO:0009653">
    <property type="term" value="P:anatomical structure morphogenesis"/>
    <property type="evidence" value="ECO:0007669"/>
    <property type="project" value="UniProtKB-ARBA"/>
</dbReference>
<dbReference type="FunFam" id="2.60.40.10:FF:000032">
    <property type="entry name" value="palladin isoform X1"/>
    <property type="match status" value="1"/>
</dbReference>
<feature type="signal peptide" evidence="6">
    <location>
        <begin position="1"/>
        <end position="17"/>
    </location>
</feature>
<feature type="transmembrane region" description="Helical" evidence="5">
    <location>
        <begin position="829"/>
        <end position="850"/>
    </location>
</feature>
<dbReference type="InterPro" id="IPR013098">
    <property type="entry name" value="Ig_I-set"/>
</dbReference>
<keyword evidence="10" id="KW-1185">Reference proteome</keyword>
<evidence type="ECO:0000259" key="8">
    <source>
        <dbReference type="PROSITE" id="PS50853"/>
    </source>
</evidence>
<dbReference type="Pfam" id="PF13927">
    <property type="entry name" value="Ig_3"/>
    <property type="match status" value="2"/>
</dbReference>
<feature type="domain" description="Fibronectin type-III" evidence="8">
    <location>
        <begin position="617"/>
        <end position="711"/>
    </location>
</feature>
<keyword evidence="5" id="KW-0812">Transmembrane</keyword>
<dbReference type="InterPro" id="IPR007110">
    <property type="entry name" value="Ig-like_dom"/>
</dbReference>
<dbReference type="GO" id="GO:0098609">
    <property type="term" value="P:cell-cell adhesion"/>
    <property type="evidence" value="ECO:0007669"/>
    <property type="project" value="TreeGrafter"/>
</dbReference>
<evidence type="ECO:0000256" key="3">
    <source>
        <dbReference type="ARBA" id="ARBA00023319"/>
    </source>
</evidence>
<keyword evidence="2" id="KW-1015">Disulfide bond</keyword>
<name>A0A9N9TJ98_PHYSR</name>
<dbReference type="PANTHER" id="PTHR44170:SF54">
    <property type="entry name" value="FI24025P1"/>
    <property type="match status" value="1"/>
</dbReference>
<dbReference type="PROSITE" id="PS50853">
    <property type="entry name" value="FN3"/>
    <property type="match status" value="4"/>
</dbReference>
<dbReference type="SMART" id="SM00408">
    <property type="entry name" value="IGc2"/>
    <property type="match status" value="4"/>
</dbReference>
<evidence type="ECO:0000313" key="10">
    <source>
        <dbReference type="Proteomes" id="UP001153712"/>
    </source>
</evidence>
<dbReference type="AlphaFoldDB" id="A0A9N9TJ98"/>
<evidence type="ECO:0000256" key="4">
    <source>
        <dbReference type="SAM" id="MobiDB-lite"/>
    </source>
</evidence>
<dbReference type="PROSITE" id="PS51257">
    <property type="entry name" value="PROKAR_LIPOPROTEIN"/>
    <property type="match status" value="1"/>
</dbReference>
<dbReference type="PANTHER" id="PTHR44170">
    <property type="entry name" value="PROTEIN SIDEKICK"/>
    <property type="match status" value="1"/>
</dbReference>
<gene>
    <name evidence="9" type="ORF">PHYEVI_LOCUS2930</name>
</gene>
<dbReference type="GO" id="GO:0030154">
    <property type="term" value="P:cell differentiation"/>
    <property type="evidence" value="ECO:0007669"/>
    <property type="project" value="UniProtKB-ARBA"/>
</dbReference>
<keyword evidence="3" id="KW-0393">Immunoglobulin domain</keyword>
<evidence type="ECO:0000256" key="5">
    <source>
        <dbReference type="SAM" id="Phobius"/>
    </source>
</evidence>
<dbReference type="Gene3D" id="2.60.40.10">
    <property type="entry name" value="Immunoglobulins"/>
    <property type="match status" value="8"/>
</dbReference>
<keyword evidence="6" id="KW-0732">Signal</keyword>
<dbReference type="InterPro" id="IPR003599">
    <property type="entry name" value="Ig_sub"/>
</dbReference>
<keyword evidence="5" id="KW-0472">Membrane</keyword>
<feature type="domain" description="Fibronectin type-III" evidence="8">
    <location>
        <begin position="715"/>
        <end position="815"/>
    </location>
</feature>
<dbReference type="SUPFAM" id="SSF48726">
    <property type="entry name" value="Immunoglobulin"/>
    <property type="match status" value="4"/>
</dbReference>
<sequence length="1049" mass="116115">MAWRILQFGALFAIGCTLESNSDSAFGSAAFETPNIDISLKLTDPRNVIVKKENSALLKCQAESRKGRVQLSWFHNEEKISTGSNWIIRGNGDLFIPKVAENTEENVLGEYRCLARNGAGALLSNVAELKLASMEKEFSINPVNSTIYLSQPTILRCGIQSTPPVDIQWEFNNNPILPHQTSYVPLPDGVLLIQNSQSSDNGAFRCKATNYILNEIKYSKIAYVTVLPELPEAAEPSILPLDISPNVTLLAGEKLTLYCAVMGWPIPTVQWLNEHNIVIGNGSVLEVPDVKQGDAGAYTCTAYNALGAVRRRHDVVVLRAPVFAVKPTSKSYPAAITARLDCRADGTPKPRVYWLKNGGLLKFNSRVWNHTNGVYLRNSVTNDSGIYQCVAENAVGTVWTAVQIDIINISQTPQPPQNLKCRPYNSSTICLNWKPPINVSVTGYSIHSFYNNSDGEEIEGFDYATNVTAKDADGLVDNKTYSFYVRLYSTAASDPSERVTCKTGVTGDRNLTVEKRNATAVVLKWSEISTDVSCAGEKYPYKVQWKTDWQIQTASMRKRLFVLNLTPGVEYNFRVFSTNKDGRDPIAWTSYLIPDSSNNSSTSEFDNNATIEAKPRPPVGLNAVAVSPFVVKLNWVNTDKNAKYFTACCRVDGDQGTCDDGKYSYWNSTGNKIRIKKLKPSTMYECRVRAHNADGVPGLFSKPAYAFTLADVPPAVGDLKYKIINASAVILYWRRPKETKANKIRKYEIFYSSDLNKPLERWPNVTVYPDDSTEESAVLAQLNVTARYTIFLRAVSDVGFGKPATLNVTTKIAPEAEISPSDAAYNQKVGFIVGSIIAVFCIICCAACILERRKCVKRRALAASSGSANSSDYYPPVARYAPQAGAVQVRLDQREQETRLLDVPQLTAVVRNADHLDTKGGEEFPNGHTNGTAKPYMNGHVHITENPQYYAFDCDKLSSMRFDEDSNSNVKPSKFYDLHELFEKSKRSKAGGRRRCDPHLAGHDDDLRGSSCDEAHSEESSLNDTRSTRLDETLGDVNRRVSPVLGPNG</sequence>
<dbReference type="CDD" id="cd00096">
    <property type="entry name" value="Ig"/>
    <property type="match status" value="1"/>
</dbReference>